<dbReference type="EMBL" id="CP095343">
    <property type="protein sequence ID" value="XAG63418.1"/>
    <property type="molecule type" value="Genomic_DNA"/>
</dbReference>
<reference evidence="2" key="1">
    <citation type="submission" date="2022-03" db="EMBL/GenBank/DDBJ databases">
        <title>Sea Food Isolates.</title>
        <authorList>
            <person name="Li c."/>
        </authorList>
    </citation>
    <scope>NUCLEOTIDE SEQUENCE</scope>
    <source>
        <strain evidence="2">19MO02SH05</strain>
    </source>
</reference>
<keyword evidence="1" id="KW-0472">Membrane</keyword>
<evidence type="ECO:0000256" key="1">
    <source>
        <dbReference type="SAM" id="Phobius"/>
    </source>
</evidence>
<organism evidence="2">
    <name type="scientific">bacterium 19MO02SH05</name>
    <dbReference type="NCBI Taxonomy" id="2920696"/>
    <lineage>
        <taxon>Bacteria</taxon>
    </lineage>
</organism>
<feature type="transmembrane region" description="Helical" evidence="1">
    <location>
        <begin position="20"/>
        <end position="40"/>
    </location>
</feature>
<sequence>MDAVLLTPYEINLIAESIAIYTFCAIFAALFLLSAIKFVFIQFVPNSEIEALSQKRNDLISEISRLQDKKIKLLESE</sequence>
<keyword evidence="1" id="KW-0812">Transmembrane</keyword>
<accession>A0AAU6TPR0</accession>
<protein>
    <submittedName>
        <fullName evidence="2">Uncharacterized protein</fullName>
    </submittedName>
</protein>
<gene>
    <name evidence="2" type="ORF">MRL64_16160</name>
</gene>
<evidence type="ECO:0000313" key="2">
    <source>
        <dbReference type="EMBL" id="XAG63418.1"/>
    </source>
</evidence>
<dbReference type="AlphaFoldDB" id="A0AAU6TPR0"/>
<proteinExistence type="predicted"/>
<keyword evidence="1" id="KW-1133">Transmembrane helix</keyword>
<name>A0AAU6TPR0_UNCXX</name>